<gene>
    <name evidence="1" type="ORF">SAMN05421824_2680</name>
</gene>
<dbReference type="OrthoDB" id="9772295at2"/>
<name>A0A1H9KB25_9FLAO</name>
<dbReference type="Proteomes" id="UP000198999">
    <property type="component" value="Unassembled WGS sequence"/>
</dbReference>
<protein>
    <submittedName>
        <fullName evidence="1">Uncharacterized conserved protein, DUF1800 family</fullName>
    </submittedName>
</protein>
<evidence type="ECO:0000313" key="2">
    <source>
        <dbReference type="Proteomes" id="UP000198999"/>
    </source>
</evidence>
<accession>A0A1H9KB25</accession>
<dbReference type="STRING" id="419940.SAMN05421824_2680"/>
<keyword evidence="2" id="KW-1185">Reference proteome</keyword>
<sequence>MKKYLLYTLSCLTIGISAQDYRDYLGAGHSKGITVTSSSQLTKTDWRESADAINTINGNGLDGRLLETSRFLAQATFGTDLKYIQTVSKMSFEAWMDNQFAITSKPLQQLTQDIFSEARQIHVSNGGNAEDFDSPNWQYFMYAWWQSNIKNEDLLRQRIALALSEILVISRDSNLSGYGVGLADYYDVLIDNAFGNFKDLLKDITLHPMMGIYLSHYNNPKSIPERNIHPDENFAREIMQLFTIGLYELNQDGTYILDGQGNRIPTYNNDDIKEFAKVFTGLGPAAVEDFSNRTPKFGLGHYQARKDVPMIMYDEWHEPGSKQLLNGFTIPGGQSGMQDIDAAINHLFNHQNTAPFIAKRLIQQLVKSNPSPAYVSRVSAAFNNTKGVRGDMKAVIKAILLDEEARNCSWVESPNSGKLIEPMMRYFNVVRQIDLNNNDGRYWNNAQPFYRNTGQAPLSAPSVFNFFLPEYVPNNAFANANLVAPEFQIHDSATSINYLNQVDAWTNPRWYEVLRTWGLELEGTTLDFEGLKYYAKDSDVLVNQLDKLFTRGQLSNDTKQTIVKAVEGITRGWGDDVTQADLRVKMAIYLIMISPDYVILK</sequence>
<reference evidence="1 2" key="1">
    <citation type="submission" date="2016-10" db="EMBL/GenBank/DDBJ databases">
        <authorList>
            <person name="de Groot N.N."/>
        </authorList>
    </citation>
    <scope>NUCLEOTIDE SEQUENCE [LARGE SCALE GENOMIC DNA]</scope>
    <source>
        <strain evidence="1 2">DSM 21035</strain>
    </source>
</reference>
<dbReference type="Pfam" id="PF08811">
    <property type="entry name" value="DUF1800"/>
    <property type="match status" value="1"/>
</dbReference>
<dbReference type="EMBL" id="FOFN01000004">
    <property type="protein sequence ID" value="SEQ96268.1"/>
    <property type="molecule type" value="Genomic_DNA"/>
</dbReference>
<evidence type="ECO:0000313" key="1">
    <source>
        <dbReference type="EMBL" id="SEQ96268.1"/>
    </source>
</evidence>
<dbReference type="PANTHER" id="PTHR43737:SF1">
    <property type="entry name" value="DUF1501 DOMAIN-CONTAINING PROTEIN"/>
    <property type="match status" value="1"/>
</dbReference>
<dbReference type="AlphaFoldDB" id="A0A1H9KB25"/>
<dbReference type="RefSeq" id="WP_092580439.1">
    <property type="nucleotide sequence ID" value="NZ_FOFN01000004.1"/>
</dbReference>
<dbReference type="InterPro" id="IPR014917">
    <property type="entry name" value="DUF1800"/>
</dbReference>
<proteinExistence type="predicted"/>
<dbReference type="PANTHER" id="PTHR43737">
    <property type="entry name" value="BLL7424 PROTEIN"/>
    <property type="match status" value="1"/>
</dbReference>
<organism evidence="1 2">
    <name type="scientific">Hyunsoonleella jejuensis</name>
    <dbReference type="NCBI Taxonomy" id="419940"/>
    <lineage>
        <taxon>Bacteria</taxon>
        <taxon>Pseudomonadati</taxon>
        <taxon>Bacteroidota</taxon>
        <taxon>Flavobacteriia</taxon>
        <taxon>Flavobacteriales</taxon>
        <taxon>Flavobacteriaceae</taxon>
    </lineage>
</organism>